<feature type="compositionally biased region" description="Basic and acidic residues" evidence="1">
    <location>
        <begin position="38"/>
        <end position="47"/>
    </location>
</feature>
<sequence length="442" mass="47895">MCLLGGSITFAQSSATSAAPVSPAAPAEPYTNNSDINQSKDYRDSMHKLQDKMRDLQKQMNSMRSDEFKKSTLAMREASKKLKKSSASMSYSIEDNISGLSKGLGVIVNSVGINNNITVVHGDDYIAKRVQSGEVSEKIKNYSKSYSADGNDKLQLDNIYGKIIVNTWAKNEVKVDVQMKADANEADEAQKLIDNVNISDSKDGSLISFKTNYDKSGSNNWGTWFDSGKSRVRKIEINYTVYMPAKMALNITNRYGSTDLPDLSGKLIINNSYGSLVAKSLTNSANEIKIRYGSATIDNLTGSDINVAYGGLNIGESDNLNADVSYGSAKIGKLTTSGTINARYSGQVQVGDVGKNVKSLSVNASYSSVKLGLSNNQNVDFDITVRYGSFSYGDVPVTITSKTPEDGERGFNPTKTYKGKVGKGNSDKLITIRSTFGSVKFE</sequence>
<dbReference type="AlphaFoldDB" id="A0A1Q6A5W0"/>
<proteinExistence type="predicted"/>
<evidence type="ECO:0000313" key="3">
    <source>
        <dbReference type="Proteomes" id="UP000186720"/>
    </source>
</evidence>
<evidence type="ECO:0000313" key="2">
    <source>
        <dbReference type="EMBL" id="OKS89389.1"/>
    </source>
</evidence>
<dbReference type="EMBL" id="MPPL01000001">
    <property type="protein sequence ID" value="OKS89389.1"/>
    <property type="molecule type" value="Genomic_DNA"/>
</dbReference>
<gene>
    <name evidence="2" type="ORF">RG47T_4873</name>
</gene>
<dbReference type="Proteomes" id="UP000186720">
    <property type="component" value="Unassembled WGS sequence"/>
</dbReference>
<reference evidence="2 3" key="1">
    <citation type="submission" date="2016-11" db="EMBL/GenBank/DDBJ databases">
        <title>Whole Genome Sequencing of Mucilaginibacter polytrichastri RG4-7(T) isolated from the moss sample.</title>
        <authorList>
            <person name="Li Y."/>
        </authorList>
    </citation>
    <scope>NUCLEOTIDE SEQUENCE [LARGE SCALE GENOMIC DNA]</scope>
    <source>
        <strain evidence="2 3">RG4-7</strain>
    </source>
</reference>
<comment type="caution">
    <text evidence="2">The sequence shown here is derived from an EMBL/GenBank/DDBJ whole genome shotgun (WGS) entry which is preliminary data.</text>
</comment>
<name>A0A1Q6A5W0_9SPHI</name>
<feature type="region of interest" description="Disordered" evidence="1">
    <location>
        <begin position="15"/>
        <end position="47"/>
    </location>
</feature>
<protein>
    <recommendedName>
        <fullName evidence="4">Adhesin domain-containing protein</fullName>
    </recommendedName>
</protein>
<evidence type="ECO:0000256" key="1">
    <source>
        <dbReference type="SAM" id="MobiDB-lite"/>
    </source>
</evidence>
<feature type="compositionally biased region" description="Low complexity" evidence="1">
    <location>
        <begin position="15"/>
        <end position="29"/>
    </location>
</feature>
<dbReference type="STRING" id="1302689.RG47T_4873"/>
<accession>A0A1Q6A5W0</accession>
<evidence type="ECO:0008006" key="4">
    <source>
        <dbReference type="Google" id="ProtNLM"/>
    </source>
</evidence>
<keyword evidence="3" id="KW-1185">Reference proteome</keyword>
<organism evidence="2 3">
    <name type="scientific">Mucilaginibacter polytrichastri</name>
    <dbReference type="NCBI Taxonomy" id="1302689"/>
    <lineage>
        <taxon>Bacteria</taxon>
        <taxon>Pseudomonadati</taxon>
        <taxon>Bacteroidota</taxon>
        <taxon>Sphingobacteriia</taxon>
        <taxon>Sphingobacteriales</taxon>
        <taxon>Sphingobacteriaceae</taxon>
        <taxon>Mucilaginibacter</taxon>
    </lineage>
</organism>